<dbReference type="OrthoDB" id="9799872at2"/>
<dbReference type="Proteomes" id="UP000253772">
    <property type="component" value="Chromosome c2"/>
</dbReference>
<sequence>MEKTSPDFLAVLRTERRDLLNRMRQTRFESLREGCSHSQVIPFATYSPWLDDEAFSAIYEIIKPFTMVDVYRCYELYSLARQCRRVAGEIVEVGVWRGGTGALMAHALNNRPVHLFDTFSGVVKHDAEFDTLYSGGEHADTDEDIVRSLFAKANVECRIHRGIFPDDTLQSLPASICLAHIDVDTYRSVKESFAQIWPRVQPGGMVVFDDFAVFGCEGANQAVNEIVAAHDDGLFIHNLNGHALLVKQPAMACS</sequence>
<dbReference type="Gene3D" id="3.40.50.150">
    <property type="entry name" value="Vaccinia Virus protein VP39"/>
    <property type="match status" value="1"/>
</dbReference>
<dbReference type="EMBL" id="CP037901">
    <property type="protein sequence ID" value="QBP13197.1"/>
    <property type="molecule type" value="Genomic_DNA"/>
</dbReference>
<name>A0A482J0M6_9BURK</name>
<dbReference type="SUPFAM" id="SSF53335">
    <property type="entry name" value="S-adenosyl-L-methionine-dependent methyltransferases"/>
    <property type="match status" value="1"/>
</dbReference>
<accession>A0A482J0M6</accession>
<evidence type="ECO:0008006" key="3">
    <source>
        <dbReference type="Google" id="ProtNLM"/>
    </source>
</evidence>
<dbReference type="InterPro" id="IPR029063">
    <property type="entry name" value="SAM-dependent_MTases_sf"/>
</dbReference>
<evidence type="ECO:0000313" key="2">
    <source>
        <dbReference type="Proteomes" id="UP000253772"/>
    </source>
</evidence>
<dbReference type="AlphaFoldDB" id="A0A482J0M6"/>
<reference evidence="1 2" key="1">
    <citation type="submission" date="2019-03" db="EMBL/GenBank/DDBJ databases">
        <title>Comparative insights into the high quality Complete genome sequence of highly metal resistant Cupriavidus metallidurans strain BS1 isolated from a gold-copper mine.</title>
        <authorList>
            <person name="Mazhar H.S."/>
            <person name="Rensing C."/>
        </authorList>
    </citation>
    <scope>NUCLEOTIDE SEQUENCE [LARGE SCALE GENOMIC DNA]</scope>
    <source>
        <strain evidence="1 2">BS1</strain>
    </source>
</reference>
<proteinExistence type="predicted"/>
<dbReference type="PANTHER" id="PTHR40036:SF1">
    <property type="entry name" value="MACROCIN O-METHYLTRANSFERASE"/>
    <property type="match status" value="1"/>
</dbReference>
<evidence type="ECO:0000313" key="1">
    <source>
        <dbReference type="EMBL" id="QBP13197.1"/>
    </source>
</evidence>
<protein>
    <recommendedName>
        <fullName evidence="3">Methyltransferase</fullName>
    </recommendedName>
</protein>
<dbReference type="Pfam" id="PF05711">
    <property type="entry name" value="TylF"/>
    <property type="match status" value="1"/>
</dbReference>
<dbReference type="InterPro" id="IPR008884">
    <property type="entry name" value="TylF_MeTrfase"/>
</dbReference>
<dbReference type="RefSeq" id="WP_017514147.1">
    <property type="nucleotide sequence ID" value="NZ_CP037901.1"/>
</dbReference>
<dbReference type="PANTHER" id="PTHR40036">
    <property type="entry name" value="MACROCIN O-METHYLTRANSFERASE"/>
    <property type="match status" value="1"/>
</dbReference>
<organism evidence="1 2">
    <name type="scientific">Cupriavidus metallidurans</name>
    <dbReference type="NCBI Taxonomy" id="119219"/>
    <lineage>
        <taxon>Bacteria</taxon>
        <taxon>Pseudomonadati</taxon>
        <taxon>Pseudomonadota</taxon>
        <taxon>Betaproteobacteria</taxon>
        <taxon>Burkholderiales</taxon>
        <taxon>Burkholderiaceae</taxon>
        <taxon>Cupriavidus</taxon>
    </lineage>
</organism>
<gene>
    <name evidence="1" type="ORF">DDF84_026535</name>
</gene>